<accession>A0A4Q1API5</accession>
<dbReference type="RefSeq" id="WP_129086079.1">
    <property type="nucleotide sequence ID" value="NZ_CP053836.1"/>
</dbReference>
<sequence length="104" mass="11926">MKRINIQTSVGCGKLYEVKENTPKPTDRSEGGSDWQESLNIKSLYAEKLSALKTVYAKLDENLEIELSNKEVITPWQINDIKNVKDLEELYTDEEILMIYDSGL</sequence>
<reference evidence="1 2" key="1">
    <citation type="submission" date="2017-10" db="EMBL/GenBank/DDBJ databases">
        <title>Genomics of the genus Arcobacter.</title>
        <authorList>
            <person name="Perez-Cataluna A."/>
            <person name="Figueras M.J."/>
        </authorList>
    </citation>
    <scope>NUCLEOTIDE SEQUENCE [LARGE SCALE GENOMIC DNA]</scope>
    <source>
        <strain evidence="1 2">CECT 8441</strain>
    </source>
</reference>
<evidence type="ECO:0000313" key="1">
    <source>
        <dbReference type="EMBL" id="RXK08519.1"/>
    </source>
</evidence>
<dbReference type="Proteomes" id="UP000289758">
    <property type="component" value="Unassembled WGS sequence"/>
</dbReference>
<dbReference type="AlphaFoldDB" id="A0A4Q1API5"/>
<protein>
    <submittedName>
        <fullName evidence="1">Uncharacterized protein</fullName>
    </submittedName>
</protein>
<dbReference type="EMBL" id="PDKK01000001">
    <property type="protein sequence ID" value="RXK08519.1"/>
    <property type="molecule type" value="Genomic_DNA"/>
</dbReference>
<name>A0A4Q1API5_9BACT</name>
<organism evidence="1 2">
    <name type="scientific">Halarcobacter ebronensis</name>
    <dbReference type="NCBI Taxonomy" id="1462615"/>
    <lineage>
        <taxon>Bacteria</taxon>
        <taxon>Pseudomonadati</taxon>
        <taxon>Campylobacterota</taxon>
        <taxon>Epsilonproteobacteria</taxon>
        <taxon>Campylobacterales</taxon>
        <taxon>Arcobacteraceae</taxon>
        <taxon>Halarcobacter</taxon>
    </lineage>
</organism>
<keyword evidence="2" id="KW-1185">Reference proteome</keyword>
<proteinExistence type="predicted"/>
<gene>
    <name evidence="1" type="ORF">CRV07_01595</name>
</gene>
<evidence type="ECO:0000313" key="2">
    <source>
        <dbReference type="Proteomes" id="UP000289758"/>
    </source>
</evidence>
<comment type="caution">
    <text evidence="1">The sequence shown here is derived from an EMBL/GenBank/DDBJ whole genome shotgun (WGS) entry which is preliminary data.</text>
</comment>